<dbReference type="AlphaFoldDB" id="A0A8H5LZ38"/>
<dbReference type="Pfam" id="PF20263">
    <property type="entry name" value="LYRM2-like"/>
    <property type="match status" value="1"/>
</dbReference>
<dbReference type="Proteomes" id="UP000559256">
    <property type="component" value="Unassembled WGS sequence"/>
</dbReference>
<organism evidence="2 3">
    <name type="scientific">Tetrapyrgos nigripes</name>
    <dbReference type="NCBI Taxonomy" id="182062"/>
    <lineage>
        <taxon>Eukaryota</taxon>
        <taxon>Fungi</taxon>
        <taxon>Dikarya</taxon>
        <taxon>Basidiomycota</taxon>
        <taxon>Agaricomycotina</taxon>
        <taxon>Agaricomycetes</taxon>
        <taxon>Agaricomycetidae</taxon>
        <taxon>Agaricales</taxon>
        <taxon>Marasmiineae</taxon>
        <taxon>Marasmiaceae</taxon>
        <taxon>Tetrapyrgos</taxon>
    </lineage>
</organism>
<gene>
    <name evidence="2" type="ORF">D9758_000466</name>
</gene>
<name>A0A8H5LZ38_9AGAR</name>
<feature type="domain" description="LYR motif-containing protein Cup1-like N-terminal" evidence="1">
    <location>
        <begin position="8"/>
        <end position="92"/>
    </location>
</feature>
<proteinExistence type="predicted"/>
<evidence type="ECO:0000259" key="1">
    <source>
        <dbReference type="Pfam" id="PF20263"/>
    </source>
</evidence>
<evidence type="ECO:0000313" key="2">
    <source>
        <dbReference type="EMBL" id="KAF5374858.1"/>
    </source>
</evidence>
<dbReference type="OrthoDB" id="198652at2759"/>
<keyword evidence="3" id="KW-1185">Reference proteome</keyword>
<sequence length="331" mass="38165">MQTSITSLYRSYLRQIRRLPHHYLRSFFRIKASDDFRSIVGTSNQHVQRVKVKRVSKDVRKIERALNGNAAAFSSILDSAYGRRGKLRWEIMKPILSDPTSPLPEPLIPSKAKSRPPLYTKELQALLTSSIARSTATPVKQEYLKFPPDLSPRADPTSEEARLLGPLSKRLEINKRWRFYTKEWRKVLPPAGVFVKSPDGTVTSDLSQVGIRSVGLQDDVFKGIEEIVGPLETPRPITRRERRLASDRTHRHPSRWLRRRYQELLGRLPTLVYSHDPNRPEKQGNYAVYLSTNALHPDLYNSAIRRPLLDDCNLAWVKQADDLQDKERRNG</sequence>
<evidence type="ECO:0000313" key="3">
    <source>
        <dbReference type="Proteomes" id="UP000559256"/>
    </source>
</evidence>
<dbReference type="EMBL" id="JAACJM010000001">
    <property type="protein sequence ID" value="KAF5374858.1"/>
    <property type="molecule type" value="Genomic_DNA"/>
</dbReference>
<accession>A0A8H5LZ38</accession>
<protein>
    <recommendedName>
        <fullName evidence="1">LYR motif-containing protein Cup1-like N-terminal domain-containing protein</fullName>
    </recommendedName>
</protein>
<reference evidence="2 3" key="1">
    <citation type="journal article" date="2020" name="ISME J.">
        <title>Uncovering the hidden diversity of litter-decomposition mechanisms in mushroom-forming fungi.</title>
        <authorList>
            <person name="Floudas D."/>
            <person name="Bentzer J."/>
            <person name="Ahren D."/>
            <person name="Johansson T."/>
            <person name="Persson P."/>
            <person name="Tunlid A."/>
        </authorList>
    </citation>
    <scope>NUCLEOTIDE SEQUENCE [LARGE SCALE GENOMIC DNA]</scope>
    <source>
        <strain evidence="2 3">CBS 291.85</strain>
    </source>
</reference>
<dbReference type="InterPro" id="IPR046896">
    <property type="entry name" value="Cup1-like_N"/>
</dbReference>
<comment type="caution">
    <text evidence="2">The sequence shown here is derived from an EMBL/GenBank/DDBJ whole genome shotgun (WGS) entry which is preliminary data.</text>
</comment>